<evidence type="ECO:0008006" key="4">
    <source>
        <dbReference type="Google" id="ProtNLM"/>
    </source>
</evidence>
<accession>A0A5R9IH91</accession>
<keyword evidence="1" id="KW-0732">Signal</keyword>
<evidence type="ECO:0000256" key="1">
    <source>
        <dbReference type="SAM" id="SignalP"/>
    </source>
</evidence>
<name>A0A5R9IH91_9GAMM</name>
<dbReference type="EMBL" id="VCBC01000009">
    <property type="protein sequence ID" value="TLU64904.1"/>
    <property type="molecule type" value="Genomic_DNA"/>
</dbReference>
<gene>
    <name evidence="2" type="ORF">FE810_10665</name>
</gene>
<evidence type="ECO:0000313" key="3">
    <source>
        <dbReference type="Proteomes" id="UP000307790"/>
    </source>
</evidence>
<protein>
    <recommendedName>
        <fullName evidence="4">DUF4019 domain-containing protein</fullName>
    </recommendedName>
</protein>
<evidence type="ECO:0000313" key="2">
    <source>
        <dbReference type="EMBL" id="TLU64904.1"/>
    </source>
</evidence>
<dbReference type="OrthoDB" id="6306886at2"/>
<proteinExistence type="predicted"/>
<dbReference type="Proteomes" id="UP000307790">
    <property type="component" value="Unassembled WGS sequence"/>
</dbReference>
<dbReference type="RefSeq" id="WP_138320039.1">
    <property type="nucleotide sequence ID" value="NZ_VCBC01000009.1"/>
</dbReference>
<keyword evidence="3" id="KW-1185">Reference proteome</keyword>
<feature type="chain" id="PRO_5024453269" description="DUF4019 domain-containing protein" evidence="1">
    <location>
        <begin position="18"/>
        <end position="151"/>
    </location>
</feature>
<organism evidence="2 3">
    <name type="scientific">Thalassotalea litorea</name>
    <dbReference type="NCBI Taxonomy" id="2020715"/>
    <lineage>
        <taxon>Bacteria</taxon>
        <taxon>Pseudomonadati</taxon>
        <taxon>Pseudomonadota</taxon>
        <taxon>Gammaproteobacteria</taxon>
        <taxon>Alteromonadales</taxon>
        <taxon>Colwelliaceae</taxon>
        <taxon>Thalassotalea</taxon>
    </lineage>
</organism>
<reference evidence="2 3" key="1">
    <citation type="submission" date="2019-05" db="EMBL/GenBank/DDBJ databases">
        <title>Genome sequences of Thalassotalea litorea 1K03283.</title>
        <authorList>
            <person name="Zhang D."/>
        </authorList>
    </citation>
    <scope>NUCLEOTIDE SEQUENCE [LARGE SCALE GENOMIC DNA]</scope>
    <source>
        <strain evidence="2 3">MCCC 1K03283</strain>
    </source>
</reference>
<sequence length="151" mass="17135">MYRLTIFLMLLSANTYANDAGVTSVYLEFESAYLSNDVEKFEPWLHNEYTLVQSLNVPDIGKDSRSVTKEQLLGAMKMMGKPSSMPQSSGDSVEILNQTDETFCAASTTLNRTTVSGLNYEEKEVRKVCFSRDDKKYLATTHEIDVFYKKL</sequence>
<feature type="signal peptide" evidence="1">
    <location>
        <begin position="1"/>
        <end position="17"/>
    </location>
</feature>
<comment type="caution">
    <text evidence="2">The sequence shown here is derived from an EMBL/GenBank/DDBJ whole genome shotgun (WGS) entry which is preliminary data.</text>
</comment>
<dbReference type="AlphaFoldDB" id="A0A5R9IH91"/>